<evidence type="ECO:0000313" key="2">
    <source>
        <dbReference type="EMBL" id="TVO71985.1"/>
    </source>
</evidence>
<dbReference type="AlphaFoldDB" id="A0A557RQC6"/>
<evidence type="ECO:0000256" key="1">
    <source>
        <dbReference type="SAM" id="MobiDB-lite"/>
    </source>
</evidence>
<dbReference type="EMBL" id="VMNI01000022">
    <property type="protein sequence ID" value="TVO71985.1"/>
    <property type="molecule type" value="Genomic_DNA"/>
</dbReference>
<protein>
    <submittedName>
        <fullName evidence="2">Uncharacterized protein</fullName>
    </submittedName>
</protein>
<dbReference type="Proteomes" id="UP000318349">
    <property type="component" value="Unassembled WGS sequence"/>
</dbReference>
<accession>A0A557RQC6</accession>
<comment type="caution">
    <text evidence="2">The sequence shown here is derived from an EMBL/GenBank/DDBJ whole genome shotgun (WGS) entry which is preliminary data.</text>
</comment>
<sequence length="264" mass="27400">MSGLFRRLARHATGQPVATVHAMARLPFQAPPPVLPTDDGAGALLATGDTTDSPASRVSAVASRDRVAPPRHDAPRRPAVQTRTPADVRTVADSSEPTEAQRLVPAPTNAPQTAGRLSDPPPAAQPKPVRQYPHPADAGDDAWSAPSATPERLLDRAAPATLATSAPRGASPHRAEGSTPAGSPTPDALPEPLLPAHAATVAPRTTEPVRPTPVAAEPTEVHVHIGRIEVTAVQAPAPAKRPVRSGQTPMSLDAYLAKRQRSPS</sequence>
<reference evidence="2 3" key="1">
    <citation type="submission" date="2019-07" db="EMBL/GenBank/DDBJ databases">
        <title>The pathways for chlorine oxyanion respiration interact through the shared metabolite chlorate.</title>
        <authorList>
            <person name="Barnum T.P."/>
            <person name="Cheng Y."/>
            <person name="Hill K.A."/>
            <person name="Lucas L.N."/>
            <person name="Carlson H.K."/>
            <person name="Coates J.D."/>
        </authorList>
    </citation>
    <scope>NUCLEOTIDE SEQUENCE [LARGE SCALE GENOMIC DNA]</scope>
    <source>
        <strain evidence="2 3">SFB-1</strain>
    </source>
</reference>
<proteinExistence type="predicted"/>
<evidence type="ECO:0000313" key="3">
    <source>
        <dbReference type="Proteomes" id="UP000318349"/>
    </source>
</evidence>
<name>A0A557RQC6_9RHOO</name>
<organism evidence="2 3">
    <name type="scientific">Denitromonas halophila</name>
    <dbReference type="NCBI Taxonomy" id="1629404"/>
    <lineage>
        <taxon>Bacteria</taxon>
        <taxon>Pseudomonadati</taxon>
        <taxon>Pseudomonadota</taxon>
        <taxon>Betaproteobacteria</taxon>
        <taxon>Rhodocyclales</taxon>
        <taxon>Zoogloeaceae</taxon>
        <taxon>Denitromonas</taxon>
    </lineage>
</organism>
<feature type="compositionally biased region" description="Basic and acidic residues" evidence="1">
    <location>
        <begin position="63"/>
        <end position="76"/>
    </location>
</feature>
<feature type="region of interest" description="Disordered" evidence="1">
    <location>
        <begin position="163"/>
        <end position="192"/>
    </location>
</feature>
<feature type="region of interest" description="Disordered" evidence="1">
    <location>
        <begin position="31"/>
        <end position="147"/>
    </location>
</feature>
<gene>
    <name evidence="2" type="ORF">FHP89_19205</name>
</gene>
<feature type="region of interest" description="Disordered" evidence="1">
    <location>
        <begin position="234"/>
        <end position="264"/>
    </location>
</feature>
<feature type="compositionally biased region" description="Low complexity" evidence="1">
    <location>
        <begin position="52"/>
        <end position="62"/>
    </location>
</feature>